<dbReference type="CDD" id="cd05403">
    <property type="entry name" value="NT_KNTase_like"/>
    <property type="match status" value="1"/>
</dbReference>
<proteinExistence type="inferred from homology"/>
<keyword evidence="5" id="KW-0479">Metal-binding</keyword>
<keyword evidence="7" id="KW-0067">ATP-binding</keyword>
<dbReference type="Proteomes" id="UP000647241">
    <property type="component" value="Unassembled WGS sequence"/>
</dbReference>
<reference evidence="11" key="2">
    <citation type="submission" date="2020-09" db="EMBL/GenBank/DDBJ databases">
        <authorList>
            <person name="Sun Q."/>
            <person name="Zhou Y."/>
        </authorList>
    </citation>
    <scope>NUCLEOTIDE SEQUENCE</scope>
    <source>
        <strain evidence="11">CGMCC 1.12997</strain>
    </source>
</reference>
<organism evidence="11 12">
    <name type="scientific">Edaphobacter dinghuensis</name>
    <dbReference type="NCBI Taxonomy" id="1560005"/>
    <lineage>
        <taxon>Bacteria</taxon>
        <taxon>Pseudomonadati</taxon>
        <taxon>Acidobacteriota</taxon>
        <taxon>Terriglobia</taxon>
        <taxon>Terriglobales</taxon>
        <taxon>Acidobacteriaceae</taxon>
        <taxon>Edaphobacter</taxon>
    </lineage>
</organism>
<dbReference type="AlphaFoldDB" id="A0A917H0T1"/>
<protein>
    <recommendedName>
        <fullName evidence="10">Polymerase nucleotidyl transferase domain-containing protein</fullName>
    </recommendedName>
</protein>
<gene>
    <name evidence="11" type="ORF">GCM10011585_01800</name>
</gene>
<dbReference type="PANTHER" id="PTHR33571:SF12">
    <property type="entry name" value="BSL3053 PROTEIN"/>
    <property type="match status" value="1"/>
</dbReference>
<dbReference type="InterPro" id="IPR052038">
    <property type="entry name" value="Type-VII_TA_antitoxin"/>
</dbReference>
<dbReference type="Pfam" id="PF01909">
    <property type="entry name" value="NTP_transf_2"/>
    <property type="match status" value="1"/>
</dbReference>
<evidence type="ECO:0000259" key="10">
    <source>
        <dbReference type="Pfam" id="PF01909"/>
    </source>
</evidence>
<dbReference type="GO" id="GO:0005524">
    <property type="term" value="F:ATP binding"/>
    <property type="evidence" value="ECO:0007669"/>
    <property type="project" value="UniProtKB-KW"/>
</dbReference>
<dbReference type="InterPro" id="IPR043519">
    <property type="entry name" value="NT_sf"/>
</dbReference>
<reference evidence="11" key="1">
    <citation type="journal article" date="2014" name="Int. J. Syst. Evol. Microbiol.">
        <title>Complete genome sequence of Corynebacterium casei LMG S-19264T (=DSM 44701T), isolated from a smear-ripened cheese.</title>
        <authorList>
            <consortium name="US DOE Joint Genome Institute (JGI-PGF)"/>
            <person name="Walter F."/>
            <person name="Albersmeier A."/>
            <person name="Kalinowski J."/>
            <person name="Ruckert C."/>
        </authorList>
    </citation>
    <scope>NUCLEOTIDE SEQUENCE</scope>
    <source>
        <strain evidence="11">CGMCC 1.12997</strain>
    </source>
</reference>
<dbReference type="EMBL" id="BMGT01000001">
    <property type="protein sequence ID" value="GGG63862.1"/>
    <property type="molecule type" value="Genomic_DNA"/>
</dbReference>
<dbReference type="GO" id="GO:0016779">
    <property type="term" value="F:nucleotidyltransferase activity"/>
    <property type="evidence" value="ECO:0007669"/>
    <property type="project" value="UniProtKB-KW"/>
</dbReference>
<dbReference type="Gene3D" id="3.30.460.10">
    <property type="entry name" value="Beta Polymerase, domain 2"/>
    <property type="match status" value="1"/>
</dbReference>
<evidence type="ECO:0000256" key="5">
    <source>
        <dbReference type="ARBA" id="ARBA00022723"/>
    </source>
</evidence>
<evidence type="ECO:0000256" key="6">
    <source>
        <dbReference type="ARBA" id="ARBA00022741"/>
    </source>
</evidence>
<keyword evidence="12" id="KW-1185">Reference proteome</keyword>
<evidence type="ECO:0000256" key="1">
    <source>
        <dbReference type="ARBA" id="ARBA00001946"/>
    </source>
</evidence>
<accession>A0A917H0T1</accession>
<evidence type="ECO:0000256" key="8">
    <source>
        <dbReference type="ARBA" id="ARBA00022842"/>
    </source>
</evidence>
<comment type="cofactor">
    <cofactor evidence="1">
        <name>Mg(2+)</name>
        <dbReference type="ChEBI" id="CHEBI:18420"/>
    </cofactor>
</comment>
<keyword evidence="8" id="KW-0460">Magnesium</keyword>
<dbReference type="GO" id="GO:0046872">
    <property type="term" value="F:metal ion binding"/>
    <property type="evidence" value="ECO:0007669"/>
    <property type="project" value="UniProtKB-KW"/>
</dbReference>
<evidence type="ECO:0000313" key="12">
    <source>
        <dbReference type="Proteomes" id="UP000647241"/>
    </source>
</evidence>
<evidence type="ECO:0000256" key="3">
    <source>
        <dbReference type="ARBA" id="ARBA00022679"/>
    </source>
</evidence>
<evidence type="ECO:0000256" key="9">
    <source>
        <dbReference type="ARBA" id="ARBA00038276"/>
    </source>
</evidence>
<dbReference type="InterPro" id="IPR002934">
    <property type="entry name" value="Polymerase_NTP_transf_dom"/>
</dbReference>
<dbReference type="SUPFAM" id="SSF81301">
    <property type="entry name" value="Nucleotidyltransferase"/>
    <property type="match status" value="1"/>
</dbReference>
<evidence type="ECO:0000256" key="7">
    <source>
        <dbReference type="ARBA" id="ARBA00022840"/>
    </source>
</evidence>
<evidence type="ECO:0000256" key="4">
    <source>
        <dbReference type="ARBA" id="ARBA00022695"/>
    </source>
</evidence>
<keyword evidence="4" id="KW-0548">Nucleotidyltransferase</keyword>
<dbReference type="RefSeq" id="WP_188552288.1">
    <property type="nucleotide sequence ID" value="NZ_BMGT01000001.1"/>
</dbReference>
<dbReference type="PANTHER" id="PTHR33571">
    <property type="entry name" value="SSL8005 PROTEIN"/>
    <property type="match status" value="1"/>
</dbReference>
<name>A0A917H0T1_9BACT</name>
<keyword evidence="6" id="KW-0547">Nucleotide-binding</keyword>
<comment type="similarity">
    <text evidence="9">Belongs to the MntA antitoxin family.</text>
</comment>
<comment type="caution">
    <text evidence="11">The sequence shown here is derived from an EMBL/GenBank/DDBJ whole genome shotgun (WGS) entry which is preliminary data.</text>
</comment>
<keyword evidence="2" id="KW-1277">Toxin-antitoxin system</keyword>
<keyword evidence="3" id="KW-0808">Transferase</keyword>
<evidence type="ECO:0000313" key="11">
    <source>
        <dbReference type="EMBL" id="GGG63862.1"/>
    </source>
</evidence>
<evidence type="ECO:0000256" key="2">
    <source>
        <dbReference type="ARBA" id="ARBA00022649"/>
    </source>
</evidence>
<feature type="domain" description="Polymerase nucleotidyl transferase" evidence="10">
    <location>
        <begin position="9"/>
        <end position="91"/>
    </location>
</feature>
<sequence length="102" mass="11814">MLDELATKKRQIQDLCQKYHVRRLGVFGSALRDDFNPAQSDIDFVVEFGPLSISEYADNYFAFHHALSDLLGREIDVISSQNIRNPFFRRELETTQETLYAA</sequence>